<evidence type="ECO:0008006" key="6">
    <source>
        <dbReference type="Google" id="ProtNLM"/>
    </source>
</evidence>
<evidence type="ECO:0000256" key="3">
    <source>
        <dbReference type="SAM" id="SignalP"/>
    </source>
</evidence>
<feature type="region of interest" description="Disordered" evidence="1">
    <location>
        <begin position="123"/>
        <end position="180"/>
    </location>
</feature>
<feature type="transmembrane region" description="Helical" evidence="2">
    <location>
        <begin position="83"/>
        <end position="105"/>
    </location>
</feature>
<protein>
    <recommendedName>
        <fullName evidence="6">Lipoprotein</fullName>
    </recommendedName>
</protein>
<keyword evidence="2" id="KW-1133">Transmembrane helix</keyword>
<keyword evidence="2" id="KW-0812">Transmembrane</keyword>
<evidence type="ECO:0000256" key="1">
    <source>
        <dbReference type="SAM" id="MobiDB-lite"/>
    </source>
</evidence>
<accession>A0A4V3A6Q0</accession>
<evidence type="ECO:0000313" key="4">
    <source>
        <dbReference type="EMBL" id="TDH25415.1"/>
    </source>
</evidence>
<reference evidence="4 5" key="1">
    <citation type="journal article" date="2019" name="Sci. Rep.">
        <title>Extended insight into the Mycobacterium chelonae-abscessus complex through whole genome sequencing of Mycobacterium salmoniphilum outbreak and Mycobacterium salmoniphilum-like strains.</title>
        <authorList>
            <person name="Behra P.R.K."/>
            <person name="Das S."/>
            <person name="Pettersson B.M.F."/>
            <person name="Shirreff L."/>
            <person name="DuCote T."/>
            <person name="Jacobsson K.G."/>
            <person name="Ennis D.G."/>
            <person name="Kirsebom L.A."/>
        </authorList>
    </citation>
    <scope>NUCLEOTIDE SEQUENCE [LARGE SCALE GENOMIC DNA]</scope>
    <source>
        <strain evidence="4 5">DSM 45524</strain>
    </source>
</reference>
<evidence type="ECO:0000313" key="5">
    <source>
        <dbReference type="Proteomes" id="UP000295627"/>
    </source>
</evidence>
<dbReference type="AlphaFoldDB" id="A0A4V3A6Q0"/>
<proteinExistence type="predicted"/>
<evidence type="ECO:0000256" key="2">
    <source>
        <dbReference type="SAM" id="Phobius"/>
    </source>
</evidence>
<organism evidence="4 5">
    <name type="scientific">Mycobacteroides franklinii</name>
    <dbReference type="NCBI Taxonomy" id="948102"/>
    <lineage>
        <taxon>Bacteria</taxon>
        <taxon>Bacillati</taxon>
        <taxon>Actinomycetota</taxon>
        <taxon>Actinomycetes</taxon>
        <taxon>Mycobacteriales</taxon>
        <taxon>Mycobacteriaceae</taxon>
        <taxon>Mycobacteroides</taxon>
    </lineage>
</organism>
<sequence>MSIKRFGATVAVAGALALPLAACGSSSAPAPTVAVTSAPTTLSPGFRDSYCNINSSTKDACRQSDSTARQQQAPASTSTGIPWWAWVLIALGGSVGALIAGVKLMEWNDDRASERASARLAELEARYPDRDDDVEDYPEDYDDEDFEEDEDPRAPVQAPAFPPPPAGGGSLLSSLRQQGN</sequence>
<feature type="signal peptide" evidence="3">
    <location>
        <begin position="1"/>
        <end position="30"/>
    </location>
</feature>
<keyword evidence="3" id="KW-0732">Signal</keyword>
<dbReference type="RefSeq" id="WP_078336114.1">
    <property type="nucleotide sequence ID" value="NZ_MAFQ01000015.1"/>
</dbReference>
<name>A0A4V3A6Q0_9MYCO</name>
<feature type="chain" id="PRO_5039289161" description="Lipoprotein" evidence="3">
    <location>
        <begin position="31"/>
        <end position="180"/>
    </location>
</feature>
<comment type="caution">
    <text evidence="4">The sequence shown here is derived from an EMBL/GenBank/DDBJ whole genome shotgun (WGS) entry which is preliminary data.</text>
</comment>
<dbReference type="EMBL" id="RXLR01000006">
    <property type="protein sequence ID" value="TDH25415.1"/>
    <property type="molecule type" value="Genomic_DNA"/>
</dbReference>
<gene>
    <name evidence="4" type="ORF">EJ571_02125</name>
</gene>
<dbReference type="Proteomes" id="UP000295627">
    <property type="component" value="Unassembled WGS sequence"/>
</dbReference>
<feature type="compositionally biased region" description="Low complexity" evidence="1">
    <location>
        <begin position="171"/>
        <end position="180"/>
    </location>
</feature>
<keyword evidence="2" id="KW-0472">Membrane</keyword>
<feature type="compositionally biased region" description="Acidic residues" evidence="1">
    <location>
        <begin position="130"/>
        <end position="151"/>
    </location>
</feature>